<evidence type="ECO:0000313" key="3">
    <source>
        <dbReference type="EMBL" id="TWT63978.1"/>
    </source>
</evidence>
<name>A0A5C5XMP4_9PLAN</name>
<feature type="region of interest" description="Disordered" evidence="1">
    <location>
        <begin position="1"/>
        <end position="33"/>
    </location>
</feature>
<keyword evidence="4" id="KW-1185">Reference proteome</keyword>
<dbReference type="EMBL" id="SJPG01000001">
    <property type="protein sequence ID" value="TWT63978.1"/>
    <property type="molecule type" value="Genomic_DNA"/>
</dbReference>
<comment type="caution">
    <text evidence="3">The sequence shown here is derived from an EMBL/GenBank/DDBJ whole genome shotgun (WGS) entry which is preliminary data.</text>
</comment>
<dbReference type="RefSeq" id="WP_146505740.1">
    <property type="nucleotide sequence ID" value="NZ_SJPG01000001.1"/>
</dbReference>
<keyword evidence="2" id="KW-1133">Transmembrane helix</keyword>
<gene>
    <name evidence="3" type="ORF">Pan54_47380</name>
</gene>
<dbReference type="Proteomes" id="UP000316095">
    <property type="component" value="Unassembled WGS sequence"/>
</dbReference>
<evidence type="ECO:0000313" key="4">
    <source>
        <dbReference type="Proteomes" id="UP000316095"/>
    </source>
</evidence>
<feature type="transmembrane region" description="Helical" evidence="2">
    <location>
        <begin position="66"/>
        <end position="94"/>
    </location>
</feature>
<dbReference type="OrthoDB" id="246218at2"/>
<reference evidence="3 4" key="1">
    <citation type="submission" date="2019-02" db="EMBL/GenBank/DDBJ databases">
        <title>Deep-cultivation of Planctomycetes and their phenomic and genomic characterization uncovers novel biology.</title>
        <authorList>
            <person name="Wiegand S."/>
            <person name="Jogler M."/>
            <person name="Boedeker C."/>
            <person name="Pinto D."/>
            <person name="Vollmers J."/>
            <person name="Rivas-Marin E."/>
            <person name="Kohn T."/>
            <person name="Peeters S.H."/>
            <person name="Heuer A."/>
            <person name="Rast P."/>
            <person name="Oberbeckmann S."/>
            <person name="Bunk B."/>
            <person name="Jeske O."/>
            <person name="Meyerdierks A."/>
            <person name="Storesund J.E."/>
            <person name="Kallscheuer N."/>
            <person name="Luecker S."/>
            <person name="Lage O.M."/>
            <person name="Pohl T."/>
            <person name="Merkel B.J."/>
            <person name="Hornburger P."/>
            <person name="Mueller R.-W."/>
            <person name="Bruemmer F."/>
            <person name="Labrenz M."/>
            <person name="Spormann A.M."/>
            <person name="Op Den Camp H."/>
            <person name="Overmann J."/>
            <person name="Amann R."/>
            <person name="Jetten M.S.M."/>
            <person name="Mascher T."/>
            <person name="Medema M.H."/>
            <person name="Devos D.P."/>
            <person name="Kaster A.-K."/>
            <person name="Ovreas L."/>
            <person name="Rohde M."/>
            <person name="Galperin M.Y."/>
            <person name="Jogler C."/>
        </authorList>
    </citation>
    <scope>NUCLEOTIDE SEQUENCE [LARGE SCALE GENOMIC DNA]</scope>
    <source>
        <strain evidence="3 4">Pan54</strain>
    </source>
</reference>
<keyword evidence="2" id="KW-0812">Transmembrane</keyword>
<accession>A0A5C5XMP4</accession>
<organism evidence="3 4">
    <name type="scientific">Rubinisphaera italica</name>
    <dbReference type="NCBI Taxonomy" id="2527969"/>
    <lineage>
        <taxon>Bacteria</taxon>
        <taxon>Pseudomonadati</taxon>
        <taxon>Planctomycetota</taxon>
        <taxon>Planctomycetia</taxon>
        <taxon>Planctomycetales</taxon>
        <taxon>Planctomycetaceae</taxon>
        <taxon>Rubinisphaera</taxon>
    </lineage>
</organism>
<evidence type="ECO:0000256" key="1">
    <source>
        <dbReference type="SAM" id="MobiDB-lite"/>
    </source>
</evidence>
<keyword evidence="2" id="KW-0472">Membrane</keyword>
<dbReference type="AlphaFoldDB" id="A0A5C5XMP4"/>
<evidence type="ECO:0000256" key="2">
    <source>
        <dbReference type="SAM" id="Phobius"/>
    </source>
</evidence>
<feature type="compositionally biased region" description="Polar residues" evidence="1">
    <location>
        <begin position="1"/>
        <end position="17"/>
    </location>
</feature>
<protein>
    <submittedName>
        <fullName evidence="3">Uncharacterized protein</fullName>
    </submittedName>
</protein>
<proteinExistence type="predicted"/>
<sequence>MSNSDSTTLPNLQTPDVASQKIRRQRRQKMQPEAPVQVIIAHEPPPHAVEPFEFSLKGISKAVKRWFLSAVAAGYGISLLFHGLLLIAMSLYFFSDYVQENYIESSIATNDEALVFDEVLDVRIDMPTGDLATSESLETAMNMELSPNAANQVVTGVEDSVDSLFNDGGKGGNGGASFLVPKNAKIFTKGSFTAWTEPNDPKPGEDYQIVITVRLPDRVKRYRATDLSGQVVGTDGYKQNVPGPEYRRGTVYLPVINRHAQLIVEVPGGAARVQDTILIRSTTLKEEQKLEIEF</sequence>